<comment type="caution">
    <text evidence="3">The sequence shown here is derived from an EMBL/GenBank/DDBJ whole genome shotgun (WGS) entry which is preliminary data.</text>
</comment>
<protein>
    <recommendedName>
        <fullName evidence="2">SH3b domain-containing protein</fullName>
    </recommendedName>
</protein>
<dbReference type="Proteomes" id="UP000033854">
    <property type="component" value="Unassembled WGS sequence"/>
</dbReference>
<proteinExistence type="predicted"/>
<keyword evidence="1" id="KW-0732">Signal</keyword>
<feature type="domain" description="SH3b" evidence="2">
    <location>
        <begin position="230"/>
        <end position="295"/>
    </location>
</feature>
<dbReference type="Pfam" id="PF08239">
    <property type="entry name" value="SH3_3"/>
    <property type="match status" value="1"/>
</dbReference>
<dbReference type="PROSITE" id="PS51257">
    <property type="entry name" value="PROKAR_LIPOPROTEIN"/>
    <property type="match status" value="1"/>
</dbReference>
<evidence type="ECO:0000259" key="2">
    <source>
        <dbReference type="PROSITE" id="PS51781"/>
    </source>
</evidence>
<dbReference type="InterPro" id="IPR003646">
    <property type="entry name" value="SH3-like_bac-type"/>
</dbReference>
<dbReference type="PATRIC" id="fig|1618378.3.peg.162"/>
<dbReference type="Gene3D" id="2.30.30.40">
    <property type="entry name" value="SH3 Domains"/>
    <property type="match status" value="1"/>
</dbReference>
<dbReference type="EMBL" id="LCDA01000001">
    <property type="protein sequence ID" value="KKS43423.1"/>
    <property type="molecule type" value="Genomic_DNA"/>
</dbReference>
<reference evidence="3 4" key="1">
    <citation type="journal article" date="2015" name="Nature">
        <title>rRNA introns, odd ribosomes, and small enigmatic genomes across a large radiation of phyla.</title>
        <authorList>
            <person name="Brown C.T."/>
            <person name="Hug L.A."/>
            <person name="Thomas B.C."/>
            <person name="Sharon I."/>
            <person name="Castelle C.J."/>
            <person name="Singh A."/>
            <person name="Wilkins M.J."/>
            <person name="Williams K.H."/>
            <person name="Banfield J.F."/>
        </authorList>
    </citation>
    <scope>NUCLEOTIDE SEQUENCE [LARGE SCALE GENOMIC DNA]</scope>
</reference>
<feature type="chain" id="PRO_5002536306" description="SH3b domain-containing protein" evidence="1">
    <location>
        <begin position="20"/>
        <end position="295"/>
    </location>
</feature>
<evidence type="ECO:0000313" key="4">
    <source>
        <dbReference type="Proteomes" id="UP000033854"/>
    </source>
</evidence>
<dbReference type="AlphaFoldDB" id="A0A0G1C1B3"/>
<gene>
    <name evidence="3" type="ORF">UV06_C0001G0157</name>
</gene>
<evidence type="ECO:0000313" key="3">
    <source>
        <dbReference type="EMBL" id="KKS43423.1"/>
    </source>
</evidence>
<organism evidence="3 4">
    <name type="scientific">Candidatus Collierbacteria bacterium GW2011_GWA2_42_17</name>
    <dbReference type="NCBI Taxonomy" id="1618378"/>
    <lineage>
        <taxon>Bacteria</taxon>
        <taxon>Candidatus Collieribacteriota</taxon>
    </lineage>
</organism>
<accession>A0A0G1C1B3</accession>
<feature type="signal peptide" evidence="1">
    <location>
        <begin position="1"/>
        <end position="19"/>
    </location>
</feature>
<dbReference type="Pfam" id="PF08308">
    <property type="entry name" value="PEGA"/>
    <property type="match status" value="2"/>
</dbReference>
<name>A0A0G1C1B3_9BACT</name>
<dbReference type="InterPro" id="IPR013229">
    <property type="entry name" value="PEGA"/>
</dbReference>
<dbReference type="PANTHER" id="PTHR36194">
    <property type="entry name" value="S-LAYER-LIKE PROTEIN"/>
    <property type="match status" value="1"/>
</dbReference>
<evidence type="ECO:0000256" key="1">
    <source>
        <dbReference type="SAM" id="SignalP"/>
    </source>
</evidence>
<dbReference type="PROSITE" id="PS51781">
    <property type="entry name" value="SH3B"/>
    <property type="match status" value="1"/>
</dbReference>
<dbReference type="PANTHER" id="PTHR36194:SF1">
    <property type="entry name" value="S-LAYER-LIKE PROTEIN"/>
    <property type="match status" value="1"/>
</dbReference>
<sequence>MKTNLLKLSAILIFSVFLAGCNLNPFAKKAGIQVTSSPEANVLINGESVGKTPVYIDNKKPGSYTIQMTAVDSGQTWETKADLLGGALTTVHREFGETLDKSHSYTLSFEKLSNNKAAAVSIVSLPASATISIDGKPEGFSPRSIDIEPGPHVFTFTNPGYQDKIVNASVQAGYRLVLNFTMSALDITPTPTPTIGSATPSAGLVTPTPAKTVTPLPKQATSSATLAKPYVEILSTPTGWLKVRETASTGSNELAKVNPGDIFPYKESTNSGWYQIEYTKGSWGFVSSTYAKLVK</sequence>